<protein>
    <recommendedName>
        <fullName evidence="2">Phage gp6-like head-tail connector protein</fullName>
    </recommendedName>
</protein>
<dbReference type="InterPro" id="IPR021146">
    <property type="entry name" value="Phage_gp6-like_head-tail"/>
</dbReference>
<proteinExistence type="predicted"/>
<evidence type="ECO:0000313" key="1">
    <source>
        <dbReference type="EMBL" id="AKF92732.1"/>
    </source>
</evidence>
<sequence>MLTTLEKAKQMLGMRGSIVNDTLLLPYITVASQQIEAYCKRKFRKQDYTEYHDGGRHTINLLHLPIHDIHHVKGPSGSLSYKLLKSQGSIYCPYGFPAGKHGIEITYNGGYVLPGEATEDKPQTLPEAIEMACILLVKDLLHESTRVQGIESERLDVMHVKYRQEKKATASHLPLHVVALLSPYVSRWV</sequence>
<dbReference type="EMBL" id="CP011074">
    <property type="protein sequence ID" value="AKF92732.1"/>
    <property type="molecule type" value="Genomic_DNA"/>
</dbReference>
<dbReference type="AlphaFoldDB" id="A0A0F7BYW5"/>
<organism evidence="1">
    <name type="scientific">Brevibacillus laterosporus</name>
    <name type="common">Bacillus laterosporus</name>
    <dbReference type="NCBI Taxonomy" id="1465"/>
    <lineage>
        <taxon>Bacteria</taxon>
        <taxon>Bacillati</taxon>
        <taxon>Bacillota</taxon>
        <taxon>Bacilli</taxon>
        <taxon>Bacillales</taxon>
        <taxon>Paenibacillaceae</taxon>
        <taxon>Brevibacillus</taxon>
    </lineage>
</organism>
<accession>A0A0F7BYW5</accession>
<gene>
    <name evidence="1" type="ORF">EX87_02875</name>
</gene>
<dbReference type="Gene3D" id="1.10.3230.30">
    <property type="entry name" value="Phage gp6-like head-tail connector protein"/>
    <property type="match status" value="1"/>
</dbReference>
<reference evidence="1" key="1">
    <citation type="submission" date="2015-03" db="EMBL/GenBank/DDBJ databases">
        <title>MIGS Cultured Bacterial/Archaeal sample from Brevibacillus laterosporus.</title>
        <authorList>
            <person name="Zeng D."/>
            <person name="Zhu L."/>
            <person name="Dong G."/>
            <person name="Ye W."/>
            <person name="Ren D."/>
            <person name="Wu L."/>
            <person name="Xu J."/>
            <person name="Li G."/>
            <person name="Guo L."/>
        </authorList>
    </citation>
    <scope>NUCLEOTIDE SEQUENCE</scope>
    <source>
        <strain evidence="1">B9</strain>
    </source>
</reference>
<dbReference type="RefSeq" id="WP_031411379.1">
    <property type="nucleotide sequence ID" value="NZ_CP011074.1"/>
</dbReference>
<name>A0A0F7BYW5_BRELA</name>
<dbReference type="Pfam" id="PF05135">
    <property type="entry name" value="Phage_connect_1"/>
    <property type="match status" value="1"/>
</dbReference>
<evidence type="ECO:0008006" key="2">
    <source>
        <dbReference type="Google" id="ProtNLM"/>
    </source>
</evidence>